<dbReference type="NCBIfam" id="TIGR00086">
    <property type="entry name" value="smpB"/>
    <property type="match status" value="1"/>
</dbReference>
<dbReference type="Proteomes" id="UP000199514">
    <property type="component" value="Unassembled WGS sequence"/>
</dbReference>
<protein>
    <recommendedName>
        <fullName evidence="3">SsrA-binding protein</fullName>
    </recommendedName>
    <alternativeName>
        <fullName evidence="3">Small protein B</fullName>
    </alternativeName>
</protein>
<dbReference type="PROSITE" id="PS01317">
    <property type="entry name" value="SSRP"/>
    <property type="match status" value="1"/>
</dbReference>
<evidence type="ECO:0000256" key="1">
    <source>
        <dbReference type="ARBA" id="ARBA00022490"/>
    </source>
</evidence>
<evidence type="ECO:0000313" key="5">
    <source>
        <dbReference type="Proteomes" id="UP000199514"/>
    </source>
</evidence>
<sequence length="154" mass="18111">MAQKEKVEKFVNIKNKRASFEYHFLETFVAGMVLRGTEIKSIRQSKVQMQDAFCTFKGTELFVVNMHISTYTEGTYNNHQPKTDRKLLLKGKELKKLLDKSQDNGVTIIPVRMFINDRGFAKLEIALARGKKLYDKREDIKDRDIKREMQRVDY</sequence>
<comment type="function">
    <text evidence="3">Required for rescue of stalled ribosomes mediated by trans-translation. Binds to transfer-messenger RNA (tmRNA), required for stable association of tmRNA with ribosomes. tmRNA and SmpB together mimic tRNA shape, replacing the anticodon stem-loop with SmpB. tmRNA is encoded by the ssrA gene; the 2 termini fold to resemble tRNA(Ala) and it encodes a 'tag peptide', a short internal open reading frame. During trans-translation Ala-aminoacylated tmRNA acts like a tRNA, entering the A-site of stalled ribosomes, displacing the stalled mRNA. The ribosome then switches to translate the ORF on the tmRNA; the nascent peptide is terminated with the 'tag peptide' encoded by the tmRNA and targeted for degradation. The ribosome is freed to recommence translation, which seems to be the essential function of trans-translation.</text>
</comment>
<dbReference type="NCBIfam" id="NF003843">
    <property type="entry name" value="PRK05422.1"/>
    <property type="match status" value="1"/>
</dbReference>
<name>A0A1I1K575_9BACT</name>
<dbReference type="RefSeq" id="WP_091512825.1">
    <property type="nucleotide sequence ID" value="NZ_FOLE01000006.1"/>
</dbReference>
<organism evidence="4 5">
    <name type="scientific">Flexibacter flexilis DSM 6793</name>
    <dbReference type="NCBI Taxonomy" id="927664"/>
    <lineage>
        <taxon>Bacteria</taxon>
        <taxon>Pseudomonadati</taxon>
        <taxon>Bacteroidota</taxon>
        <taxon>Cytophagia</taxon>
        <taxon>Cytophagales</taxon>
        <taxon>Flexibacteraceae</taxon>
        <taxon>Flexibacter</taxon>
    </lineage>
</organism>
<dbReference type="InterPro" id="IPR020081">
    <property type="entry name" value="SsrA-bd_prot_CS"/>
</dbReference>
<dbReference type="GO" id="GO:0070930">
    <property type="term" value="P:trans-translation-dependent protein tagging"/>
    <property type="evidence" value="ECO:0007669"/>
    <property type="project" value="TreeGrafter"/>
</dbReference>
<keyword evidence="5" id="KW-1185">Reference proteome</keyword>
<accession>A0A1I1K575</accession>
<dbReference type="PANTHER" id="PTHR30308">
    <property type="entry name" value="TMRNA-BINDING COMPONENT OF TRANS-TRANSLATION TAGGING COMPLEX"/>
    <property type="match status" value="1"/>
</dbReference>
<proteinExistence type="inferred from homology"/>
<dbReference type="GO" id="GO:0005829">
    <property type="term" value="C:cytosol"/>
    <property type="evidence" value="ECO:0007669"/>
    <property type="project" value="TreeGrafter"/>
</dbReference>
<comment type="similarity">
    <text evidence="3">Belongs to the SmpB family.</text>
</comment>
<keyword evidence="1 3" id="KW-0963">Cytoplasm</keyword>
<dbReference type="EMBL" id="FOLE01000006">
    <property type="protein sequence ID" value="SFC55671.1"/>
    <property type="molecule type" value="Genomic_DNA"/>
</dbReference>
<evidence type="ECO:0000313" key="4">
    <source>
        <dbReference type="EMBL" id="SFC55671.1"/>
    </source>
</evidence>
<gene>
    <name evidence="3" type="primary">smpB</name>
    <name evidence="4" type="ORF">SAMN05421780_106243</name>
</gene>
<dbReference type="InterPro" id="IPR023620">
    <property type="entry name" value="SmpB"/>
</dbReference>
<dbReference type="GO" id="GO:0070929">
    <property type="term" value="P:trans-translation"/>
    <property type="evidence" value="ECO:0007669"/>
    <property type="project" value="UniProtKB-UniRule"/>
</dbReference>
<dbReference type="Pfam" id="PF01668">
    <property type="entry name" value="SmpB"/>
    <property type="match status" value="1"/>
</dbReference>
<keyword evidence="2 3" id="KW-0694">RNA-binding</keyword>
<reference evidence="4 5" key="1">
    <citation type="submission" date="2016-10" db="EMBL/GenBank/DDBJ databases">
        <authorList>
            <person name="de Groot N.N."/>
        </authorList>
    </citation>
    <scope>NUCLEOTIDE SEQUENCE [LARGE SCALE GENOMIC DNA]</scope>
    <source>
        <strain evidence="4 5">DSM 6793</strain>
    </source>
</reference>
<comment type="subcellular location">
    <subcellularLocation>
        <location evidence="3">Cytoplasm</location>
    </subcellularLocation>
    <text evidence="3">The tmRNA-SmpB complex associates with stalled 70S ribosomes.</text>
</comment>
<dbReference type="InterPro" id="IPR000037">
    <property type="entry name" value="SsrA-bd_prot"/>
</dbReference>
<dbReference type="GO" id="GO:0003723">
    <property type="term" value="F:RNA binding"/>
    <property type="evidence" value="ECO:0007669"/>
    <property type="project" value="UniProtKB-UniRule"/>
</dbReference>
<dbReference type="HAMAP" id="MF_00023">
    <property type="entry name" value="SmpB"/>
    <property type="match status" value="1"/>
</dbReference>
<dbReference type="OrthoDB" id="9805462at2"/>
<dbReference type="CDD" id="cd09294">
    <property type="entry name" value="SmpB"/>
    <property type="match status" value="1"/>
</dbReference>
<dbReference type="PANTHER" id="PTHR30308:SF2">
    <property type="entry name" value="SSRA-BINDING PROTEIN"/>
    <property type="match status" value="1"/>
</dbReference>
<evidence type="ECO:0000256" key="3">
    <source>
        <dbReference type="HAMAP-Rule" id="MF_00023"/>
    </source>
</evidence>
<dbReference type="AlphaFoldDB" id="A0A1I1K575"/>
<dbReference type="STRING" id="927664.SAMN05421780_106243"/>
<dbReference type="Gene3D" id="2.40.280.10">
    <property type="match status" value="1"/>
</dbReference>
<dbReference type="SUPFAM" id="SSF74982">
    <property type="entry name" value="Small protein B (SmpB)"/>
    <property type="match status" value="1"/>
</dbReference>
<evidence type="ECO:0000256" key="2">
    <source>
        <dbReference type="ARBA" id="ARBA00022884"/>
    </source>
</evidence>